<dbReference type="EMBL" id="DAAHMM010000004">
    <property type="protein sequence ID" value="HAB6612430.1"/>
    <property type="molecule type" value="Genomic_DNA"/>
</dbReference>
<organism evidence="2">
    <name type="scientific">Salmonella enterica subsp. enterica serovar Paratyphi C</name>
    <dbReference type="NCBI Taxonomy" id="57046"/>
    <lineage>
        <taxon>Bacteria</taxon>
        <taxon>Pseudomonadati</taxon>
        <taxon>Pseudomonadota</taxon>
        <taxon>Gammaproteobacteria</taxon>
        <taxon>Enterobacterales</taxon>
        <taxon>Enterobacteriaceae</taxon>
        <taxon>Salmonella</taxon>
    </lineage>
</organism>
<evidence type="ECO:0000313" key="3">
    <source>
        <dbReference type="EMBL" id="HAE8319337.1"/>
    </source>
</evidence>
<reference evidence="2" key="2">
    <citation type="submission" date="2018-07" db="EMBL/GenBank/DDBJ databases">
        <authorList>
            <consortium name="NCBI Pathogen Detection Project"/>
        </authorList>
    </citation>
    <scope>NUCLEOTIDE SEQUENCE</scope>
    <source>
        <strain evidence="3">IP 2/88</strain>
        <strain evidence="2">IP 33 K</strain>
    </source>
</reference>
<sequence>MTTVKELIKSVNCDLNVLGDVKATQWRKDHNMNYAKARHNKDHIAISCSTDARKTEALKLIPLVNDKKLKWSDIDKEIEAIGGSLALQSWYTFTGLSAKKRESKTTPIKGNITETVSQDNNQLKAMQLQLEELKARLEVAEAISQLVPVIVNKDSQSSVLAKIKAEEQAKELADIQRYTEERKKQTEEAITKQMCLVFPNYSPDIITSIVEETTKEARYTIDYDVKGLTKSEIDHCISKQFDQDKIDEYRLDIWQSKVEIIADATMRAKIKSDIGDDYHKDWEMIKKFLKEYKLLK</sequence>
<dbReference type="AlphaFoldDB" id="A0A6Y5YNF2"/>
<accession>A0A6Y5YNF2</accession>
<keyword evidence="1" id="KW-0175">Coiled coil</keyword>
<dbReference type="EMBL" id="DAATGT010000005">
    <property type="protein sequence ID" value="HAE8319337.1"/>
    <property type="molecule type" value="Genomic_DNA"/>
</dbReference>
<evidence type="ECO:0000256" key="1">
    <source>
        <dbReference type="SAM" id="Coils"/>
    </source>
</evidence>
<proteinExistence type="predicted"/>
<protein>
    <submittedName>
        <fullName evidence="2">Uncharacterized protein</fullName>
    </submittedName>
</protein>
<gene>
    <name evidence="3" type="ORF">GNB42_001928</name>
    <name evidence="2" type="ORF">GNB54_001330</name>
</gene>
<name>A0A6Y5YNF2_SALET</name>
<reference evidence="2" key="1">
    <citation type="journal article" date="2018" name="Genome Biol.">
        <title>SKESA: strategic k-mer extension for scrupulous assemblies.</title>
        <authorList>
            <person name="Souvorov A."/>
            <person name="Agarwala R."/>
            <person name="Lipman D.J."/>
        </authorList>
    </citation>
    <scope>NUCLEOTIDE SEQUENCE</scope>
    <source>
        <strain evidence="3">IP 2/88</strain>
        <strain evidence="2">IP 33 K</strain>
    </source>
</reference>
<comment type="caution">
    <text evidence="2">The sequence shown here is derived from an EMBL/GenBank/DDBJ whole genome shotgun (WGS) entry which is preliminary data.</text>
</comment>
<feature type="coiled-coil region" evidence="1">
    <location>
        <begin position="116"/>
        <end position="143"/>
    </location>
</feature>
<evidence type="ECO:0000313" key="2">
    <source>
        <dbReference type="EMBL" id="HAB6612430.1"/>
    </source>
</evidence>